<accession>A0A7X5UMU2</accession>
<dbReference type="SUPFAM" id="SSF53756">
    <property type="entry name" value="UDP-Glycosyltransferase/glycogen phosphorylase"/>
    <property type="match status" value="1"/>
</dbReference>
<reference evidence="3 4" key="1">
    <citation type="submission" date="2020-03" db="EMBL/GenBank/DDBJ databases">
        <title>Sequencing the genomes of 1000 actinobacteria strains.</title>
        <authorList>
            <person name="Klenk H.-P."/>
        </authorList>
    </citation>
    <scope>NUCLEOTIDE SEQUENCE [LARGE SCALE GENOMIC DNA]</scope>
    <source>
        <strain evidence="3 4">DSM 45685</strain>
    </source>
</reference>
<dbReference type="AlphaFoldDB" id="A0A7X5UMU2"/>
<evidence type="ECO:0000259" key="2">
    <source>
        <dbReference type="Pfam" id="PF02350"/>
    </source>
</evidence>
<proteinExistence type="inferred from homology"/>
<dbReference type="Gene3D" id="3.40.50.2000">
    <property type="entry name" value="Glycogen Phosphorylase B"/>
    <property type="match status" value="2"/>
</dbReference>
<evidence type="ECO:0000256" key="1">
    <source>
        <dbReference type="RuleBase" id="RU003513"/>
    </source>
</evidence>
<dbReference type="CDD" id="cd03786">
    <property type="entry name" value="GTB_UDP-GlcNAc_2-Epimerase"/>
    <property type="match status" value="1"/>
</dbReference>
<dbReference type="NCBIfam" id="TIGR00236">
    <property type="entry name" value="wecB"/>
    <property type="match status" value="1"/>
</dbReference>
<keyword evidence="4" id="KW-1185">Reference proteome</keyword>
<gene>
    <name evidence="3" type="ORF">FHU38_000827</name>
</gene>
<dbReference type="PANTHER" id="PTHR43174">
    <property type="entry name" value="UDP-N-ACETYLGLUCOSAMINE 2-EPIMERASE"/>
    <property type="match status" value="1"/>
</dbReference>
<dbReference type="PANTHER" id="PTHR43174:SF1">
    <property type="entry name" value="UDP-N-ACETYLGLUCOSAMINE 2-EPIMERASE"/>
    <property type="match status" value="1"/>
</dbReference>
<dbReference type="Proteomes" id="UP000545493">
    <property type="component" value="Unassembled WGS sequence"/>
</dbReference>
<comment type="caution">
    <text evidence="3">The sequence shown here is derived from an EMBL/GenBank/DDBJ whole genome shotgun (WGS) entry which is preliminary data.</text>
</comment>
<feature type="domain" description="UDP-N-acetylglucosamine 2-epimerase" evidence="2">
    <location>
        <begin position="28"/>
        <end position="351"/>
    </location>
</feature>
<dbReference type="RefSeq" id="WP_167166626.1">
    <property type="nucleotide sequence ID" value="NZ_JAAOYM010000001.1"/>
</dbReference>
<dbReference type="InterPro" id="IPR029767">
    <property type="entry name" value="WecB-like"/>
</dbReference>
<sequence length="364" mass="38910">MTVAVVVGTRPEAIKLAPIVELLGSRALVIHTGQHYSASMSGTLTPHLGLPAPSPWSAARPATRSAQLGHLTAALGHVFTSRRPAVVVVHGDTTSALAGALAANTAGLPLVHVEAGLRSFDRTMPEEHHRVLIDHLADLCCAPTPTAHENLLAERIPPDRIQLTGNTIVEALEAALPSAEHQARTLAHFGLVNDGYVLATFHRPENVDQPDNLSTILAQLDSLPSPVLLPAHPRTRSRIDNYGLHEPTGALRLVEPLDYPDFLALACHAALIISDSGGIQEEATVLKRPILVVRRSTERPEIEGTFGQRTTPGPHLASLATHWLSNRPRKLAELASPYGDGRASRRIAHSLDAMANEITTAKTA</sequence>
<evidence type="ECO:0000313" key="4">
    <source>
        <dbReference type="Proteomes" id="UP000545493"/>
    </source>
</evidence>
<keyword evidence="1 3" id="KW-0413">Isomerase</keyword>
<protein>
    <submittedName>
        <fullName evidence="3">UDP-N-acetylglucosamine 2-epimerase (Non-hydrolysing)</fullName>
        <ecNumber evidence="3">5.1.3.14</ecNumber>
    </submittedName>
</protein>
<dbReference type="EC" id="5.1.3.14" evidence="3"/>
<dbReference type="EMBL" id="JAAOYM010000001">
    <property type="protein sequence ID" value="NIJ10483.1"/>
    <property type="molecule type" value="Genomic_DNA"/>
</dbReference>
<dbReference type="Pfam" id="PF02350">
    <property type="entry name" value="Epimerase_2"/>
    <property type="match status" value="1"/>
</dbReference>
<evidence type="ECO:0000313" key="3">
    <source>
        <dbReference type="EMBL" id="NIJ10483.1"/>
    </source>
</evidence>
<comment type="similarity">
    <text evidence="1">Belongs to the UDP-N-acetylglucosamine 2-epimerase family.</text>
</comment>
<dbReference type="GO" id="GO:0008761">
    <property type="term" value="F:UDP-N-acetylglucosamine 2-epimerase activity"/>
    <property type="evidence" value="ECO:0007669"/>
    <property type="project" value="UniProtKB-EC"/>
</dbReference>
<name>A0A7X5UMU2_9PSEU</name>
<dbReference type="InterPro" id="IPR003331">
    <property type="entry name" value="UDP_GlcNAc_Epimerase_2_dom"/>
</dbReference>
<organism evidence="3 4">
    <name type="scientific">Saccharomonospora amisosensis</name>
    <dbReference type="NCBI Taxonomy" id="1128677"/>
    <lineage>
        <taxon>Bacteria</taxon>
        <taxon>Bacillati</taxon>
        <taxon>Actinomycetota</taxon>
        <taxon>Actinomycetes</taxon>
        <taxon>Pseudonocardiales</taxon>
        <taxon>Pseudonocardiaceae</taxon>
        <taxon>Saccharomonospora</taxon>
    </lineage>
</organism>